<reference evidence="1 3" key="1">
    <citation type="submission" date="2015-10" db="EMBL/GenBank/DDBJ databases">
        <authorList>
            <person name="Gilbert D.G."/>
        </authorList>
    </citation>
    <scope>NUCLEOTIDE SEQUENCE [LARGE SCALE GENOMIC DNA]</scope>
    <source>
        <strain evidence="1">COMA1</strain>
    </source>
</reference>
<dbReference type="EMBL" id="CZQA01000014">
    <property type="protein sequence ID" value="CUS39424.1"/>
    <property type="molecule type" value="Genomic_DNA"/>
</dbReference>
<dbReference type="AlphaFoldDB" id="A0A0S4LS15"/>
<evidence type="ECO:0000313" key="1">
    <source>
        <dbReference type="EMBL" id="CUS39424.1"/>
    </source>
</evidence>
<protein>
    <submittedName>
        <fullName evidence="1">Uncharacterized protein</fullName>
    </submittedName>
</protein>
<gene>
    <name evidence="1" type="ORF">COMA1_80007</name>
    <name evidence="2" type="ORF">COMA1_80008</name>
</gene>
<sequence length="43" mass="4762">MNHLFTSPKLRHVNGETYRAITKTLDKAGKQNSGNKTTSSILC</sequence>
<dbReference type="Proteomes" id="UP000199032">
    <property type="component" value="Unassembled WGS sequence"/>
</dbReference>
<name>A0A0S4LS15_9BACT</name>
<dbReference type="STRING" id="1742972.COMA1_80007"/>
<evidence type="ECO:0000313" key="2">
    <source>
        <dbReference type="EMBL" id="CUS39426.1"/>
    </source>
</evidence>
<evidence type="ECO:0000313" key="3">
    <source>
        <dbReference type="Proteomes" id="UP000199032"/>
    </source>
</evidence>
<dbReference type="EMBL" id="CZQA01000014">
    <property type="protein sequence ID" value="CUS39426.1"/>
    <property type="molecule type" value="Genomic_DNA"/>
</dbReference>
<accession>A0A0S4LS15</accession>
<proteinExistence type="predicted"/>
<organism evidence="1 3">
    <name type="scientific">Candidatus Nitrospira nitrosa</name>
    <dbReference type="NCBI Taxonomy" id="1742972"/>
    <lineage>
        <taxon>Bacteria</taxon>
        <taxon>Pseudomonadati</taxon>
        <taxon>Nitrospirota</taxon>
        <taxon>Nitrospiria</taxon>
        <taxon>Nitrospirales</taxon>
        <taxon>Nitrospiraceae</taxon>
        <taxon>Nitrospira</taxon>
    </lineage>
</organism>
<keyword evidence="3" id="KW-1185">Reference proteome</keyword>